<keyword evidence="1" id="KW-0812">Transmembrane</keyword>
<dbReference type="EMBL" id="CP150096">
    <property type="protein sequence ID" value="WZN47483.1"/>
    <property type="molecule type" value="Genomic_DNA"/>
</dbReference>
<feature type="transmembrane region" description="Helical" evidence="1">
    <location>
        <begin position="117"/>
        <end position="142"/>
    </location>
</feature>
<evidence type="ECO:0000256" key="1">
    <source>
        <dbReference type="SAM" id="Phobius"/>
    </source>
</evidence>
<keyword evidence="1" id="KW-1133">Transmembrane helix</keyword>
<dbReference type="RefSeq" id="WP_341842118.1">
    <property type="nucleotide sequence ID" value="NZ_CP149792.1"/>
</dbReference>
<protein>
    <submittedName>
        <fullName evidence="2">Uncharacterized protein</fullName>
    </submittedName>
</protein>
<feature type="transmembrane region" description="Helical" evidence="1">
    <location>
        <begin position="62"/>
        <end position="84"/>
    </location>
</feature>
<keyword evidence="1" id="KW-0472">Membrane</keyword>
<gene>
    <name evidence="2" type="ORF">WJU22_04760</name>
</gene>
<name>A0ABZ2Z6Y4_9BACT</name>
<proteinExistence type="predicted"/>
<dbReference type="Proteomes" id="UP001449657">
    <property type="component" value="Chromosome"/>
</dbReference>
<evidence type="ECO:0000313" key="2">
    <source>
        <dbReference type="EMBL" id="WZN47483.1"/>
    </source>
</evidence>
<feature type="transmembrane region" description="Helical" evidence="1">
    <location>
        <begin position="30"/>
        <end position="50"/>
    </location>
</feature>
<accession>A0ABZ2Z6Y4</accession>
<sequence length="149" mass="17519">MLVLMAVFWAWVHVMITGLGYDIHIFFGIPVFWPAEMIFWPPVPLAFAGVYHFTRNYRQWPLLSYIHVASLFAIPVLVYCWMPWFSAILYEFTGFPNQNVKEEWERQVLRYSQFIDIATIPFVFFIIAGQIIFIVNFIAGFIRGKKPSA</sequence>
<organism evidence="2 3">
    <name type="scientific">Chitinophaga caseinilytica</name>
    <dbReference type="NCBI Taxonomy" id="2267521"/>
    <lineage>
        <taxon>Bacteria</taxon>
        <taxon>Pseudomonadati</taxon>
        <taxon>Bacteroidota</taxon>
        <taxon>Chitinophagia</taxon>
        <taxon>Chitinophagales</taxon>
        <taxon>Chitinophagaceae</taxon>
        <taxon>Chitinophaga</taxon>
    </lineage>
</organism>
<evidence type="ECO:0000313" key="3">
    <source>
        <dbReference type="Proteomes" id="UP001449657"/>
    </source>
</evidence>
<reference evidence="2 3" key="1">
    <citation type="submission" date="2024-03" db="EMBL/GenBank/DDBJ databases">
        <title>Chitinophaga caseinilytica sp. nov., a casein hydrolysing bacterium isolated from forest soil.</title>
        <authorList>
            <person name="Lee D.S."/>
            <person name="Han D.M."/>
            <person name="Baek J.H."/>
            <person name="Choi D.G."/>
            <person name="Jeon J.H."/>
            <person name="Jeon C.O."/>
        </authorList>
    </citation>
    <scope>NUCLEOTIDE SEQUENCE [LARGE SCALE GENOMIC DNA]</scope>
    <source>
        <strain evidence="2 3">KACC 19118</strain>
    </source>
</reference>
<keyword evidence="3" id="KW-1185">Reference proteome</keyword>